<evidence type="ECO:0000313" key="2">
    <source>
        <dbReference type="Proteomes" id="UP000199017"/>
    </source>
</evidence>
<dbReference type="Proteomes" id="UP000199017">
    <property type="component" value="Unassembled WGS sequence"/>
</dbReference>
<proteinExistence type="predicted"/>
<name>A0A1G8RMF5_9BACI</name>
<gene>
    <name evidence="1" type="ORF">SAMN05216352_1293</name>
</gene>
<sequence length="115" mass="13283">MPERIINRFWKEGIIPTLNQSDEPLVIPQMNDIGLGNRVAVSIRKDHEVLGYIWVLESGRTLTEEGLFDLKFAASKAKNQLLQLNIHKKKEETLREWSAEAELPMHTFAYAPIKR</sequence>
<reference evidence="1 2" key="1">
    <citation type="submission" date="2016-10" db="EMBL/GenBank/DDBJ databases">
        <authorList>
            <person name="de Groot N.N."/>
        </authorList>
    </citation>
    <scope>NUCLEOTIDE SEQUENCE [LARGE SCALE GENOMIC DNA]</scope>
    <source>
        <strain evidence="2">P4B,CCM 7963,CECT 7998,DSM 25260,IBRC-M 10614,KCTC 13821</strain>
    </source>
</reference>
<protein>
    <submittedName>
        <fullName evidence="1">Uncharacterized protein</fullName>
    </submittedName>
</protein>
<dbReference type="STRING" id="930129.SAMN05216352_1293"/>
<accession>A0A1G8RMF5</accession>
<dbReference type="EMBL" id="FNDU01000029">
    <property type="protein sequence ID" value="SDJ17570.1"/>
    <property type="molecule type" value="Genomic_DNA"/>
</dbReference>
<evidence type="ECO:0000313" key="1">
    <source>
        <dbReference type="EMBL" id="SDJ17570.1"/>
    </source>
</evidence>
<organism evidence="1 2">
    <name type="scientific">Alteribacillus bidgolensis</name>
    <dbReference type="NCBI Taxonomy" id="930129"/>
    <lineage>
        <taxon>Bacteria</taxon>
        <taxon>Bacillati</taxon>
        <taxon>Bacillota</taxon>
        <taxon>Bacilli</taxon>
        <taxon>Bacillales</taxon>
        <taxon>Bacillaceae</taxon>
        <taxon>Alteribacillus</taxon>
    </lineage>
</organism>
<keyword evidence="2" id="KW-1185">Reference proteome</keyword>
<dbReference type="AlphaFoldDB" id="A0A1G8RMF5"/>